<dbReference type="EMBL" id="CM046124">
    <property type="protein sequence ID" value="KAI8432547.1"/>
    <property type="molecule type" value="Genomic_DNA"/>
</dbReference>
<comment type="caution">
    <text evidence="1">The sequence shown here is derived from an EMBL/GenBank/DDBJ whole genome shotgun (WGS) entry which is preliminary data.</text>
</comment>
<evidence type="ECO:0000313" key="1">
    <source>
        <dbReference type="EMBL" id="KAI8432547.1"/>
    </source>
</evidence>
<organism evidence="1 2">
    <name type="scientific">Choristoneura fumiferana</name>
    <name type="common">Spruce budworm moth</name>
    <name type="synonym">Archips fumiferana</name>
    <dbReference type="NCBI Taxonomy" id="7141"/>
    <lineage>
        <taxon>Eukaryota</taxon>
        <taxon>Metazoa</taxon>
        <taxon>Ecdysozoa</taxon>
        <taxon>Arthropoda</taxon>
        <taxon>Hexapoda</taxon>
        <taxon>Insecta</taxon>
        <taxon>Pterygota</taxon>
        <taxon>Neoptera</taxon>
        <taxon>Endopterygota</taxon>
        <taxon>Lepidoptera</taxon>
        <taxon>Glossata</taxon>
        <taxon>Ditrysia</taxon>
        <taxon>Tortricoidea</taxon>
        <taxon>Tortricidae</taxon>
        <taxon>Tortricinae</taxon>
        <taxon>Choristoneura</taxon>
    </lineage>
</organism>
<keyword evidence="2" id="KW-1185">Reference proteome</keyword>
<dbReference type="Proteomes" id="UP001064048">
    <property type="component" value="Chromosome 24"/>
</dbReference>
<reference evidence="1 2" key="1">
    <citation type="journal article" date="2022" name="Genome Biol. Evol.">
        <title>The Spruce Budworm Genome: Reconstructing the Evolutionary History of Antifreeze Proteins.</title>
        <authorList>
            <person name="Beliveau C."/>
            <person name="Gagne P."/>
            <person name="Picq S."/>
            <person name="Vernygora O."/>
            <person name="Keeling C.I."/>
            <person name="Pinkney K."/>
            <person name="Doucet D."/>
            <person name="Wen F."/>
            <person name="Johnston J.S."/>
            <person name="Maaroufi H."/>
            <person name="Boyle B."/>
            <person name="Laroche J."/>
            <person name="Dewar K."/>
            <person name="Juretic N."/>
            <person name="Blackburn G."/>
            <person name="Nisole A."/>
            <person name="Brunet B."/>
            <person name="Brandao M."/>
            <person name="Lumley L."/>
            <person name="Duan J."/>
            <person name="Quan G."/>
            <person name="Lucarotti C.J."/>
            <person name="Roe A.D."/>
            <person name="Sperling F.A.H."/>
            <person name="Levesque R.C."/>
            <person name="Cusson M."/>
        </authorList>
    </citation>
    <scope>NUCLEOTIDE SEQUENCE [LARGE SCALE GENOMIC DNA]</scope>
    <source>
        <strain evidence="1">Glfc:IPQL:Cfum</strain>
    </source>
</reference>
<protein>
    <submittedName>
        <fullName evidence="1">Uncharacterized protein</fullName>
    </submittedName>
</protein>
<evidence type="ECO:0000313" key="2">
    <source>
        <dbReference type="Proteomes" id="UP001064048"/>
    </source>
</evidence>
<gene>
    <name evidence="1" type="ORF">MSG28_013543</name>
</gene>
<proteinExistence type="predicted"/>
<sequence>MSFSASALQVLLLFMHFEISFHVISGLFDGNLVIYIMPRCFLRSVRPLNDTFIHEAGSFSPETEIKPGRLPKIMSKRQKNVLKANETLYHDKVPICTRFYLQLLKKSQFLQHFIDTETYEYASESEKGSNLSELSRKNCRKHEERTTYNLRSNEARTERKMFVEKTRVTKKVSDNETQQVSEQKVLANRKFKMPLAPLVQEIQSRESLSCRLKPKLPFIFRRSLNKGGTEIDKIAEKLKSLMKYSADRKLEYELLSCTESFQRDPFFGRENEVFKEKAAPERRARGGHACGYCGKRFDRPWVLKGHLRLHTGERPFPCPHANCPRTFADRLHQKNSTKNADAFKSADPPIPLYGSVFRHNPSEPKSNLSKPIDPCDKTQCVPDPCGKTDLCDKVDCGKTLLNEAIDYKTTDQCCQVMGLCGNTQELCDEPMDLSIGKRK</sequence>
<accession>A0ACC0K7V8</accession>
<name>A0ACC0K7V8_CHOFU</name>